<name>A0A9J6EMH8_RHIMP</name>
<feature type="region of interest" description="Disordered" evidence="1">
    <location>
        <begin position="1"/>
        <end position="22"/>
    </location>
</feature>
<evidence type="ECO:0000259" key="2">
    <source>
        <dbReference type="Pfam" id="PF13843"/>
    </source>
</evidence>
<evidence type="ECO:0000313" key="3">
    <source>
        <dbReference type="EMBL" id="KAH8035439.1"/>
    </source>
</evidence>
<feature type="compositionally biased region" description="Basic and acidic residues" evidence="1">
    <location>
        <begin position="1"/>
        <end position="10"/>
    </location>
</feature>
<dbReference type="Proteomes" id="UP000821866">
    <property type="component" value="Chromosome 11"/>
</dbReference>
<dbReference type="PANTHER" id="PTHR46599:SF3">
    <property type="entry name" value="PIGGYBAC TRANSPOSABLE ELEMENT-DERIVED PROTEIN 4"/>
    <property type="match status" value="1"/>
</dbReference>
<dbReference type="InterPro" id="IPR029526">
    <property type="entry name" value="PGBD"/>
</dbReference>
<protein>
    <recommendedName>
        <fullName evidence="2">PiggyBac transposable element-derived protein domain-containing protein</fullName>
    </recommendedName>
</protein>
<dbReference type="CDD" id="cd23767">
    <property type="entry name" value="IQCD"/>
    <property type="match status" value="1"/>
</dbReference>
<dbReference type="Pfam" id="PF13843">
    <property type="entry name" value="DDE_Tnp_1_7"/>
    <property type="match status" value="1"/>
</dbReference>
<organism evidence="3 4">
    <name type="scientific">Rhipicephalus microplus</name>
    <name type="common">Cattle tick</name>
    <name type="synonym">Boophilus microplus</name>
    <dbReference type="NCBI Taxonomy" id="6941"/>
    <lineage>
        <taxon>Eukaryota</taxon>
        <taxon>Metazoa</taxon>
        <taxon>Ecdysozoa</taxon>
        <taxon>Arthropoda</taxon>
        <taxon>Chelicerata</taxon>
        <taxon>Arachnida</taxon>
        <taxon>Acari</taxon>
        <taxon>Parasitiformes</taxon>
        <taxon>Ixodida</taxon>
        <taxon>Ixodoidea</taxon>
        <taxon>Ixodidae</taxon>
        <taxon>Rhipicephalinae</taxon>
        <taxon>Rhipicephalus</taxon>
        <taxon>Boophilus</taxon>
    </lineage>
</organism>
<comment type="caution">
    <text evidence="3">The sequence shown here is derived from an EMBL/GenBank/DDBJ whole genome shotgun (WGS) entry which is preliminary data.</text>
</comment>
<accession>A0A9J6EMH8</accession>
<dbReference type="PANTHER" id="PTHR46599">
    <property type="entry name" value="PIGGYBAC TRANSPOSABLE ELEMENT-DERIVED PROTEIN 4"/>
    <property type="match status" value="1"/>
</dbReference>
<proteinExistence type="predicted"/>
<evidence type="ECO:0000313" key="4">
    <source>
        <dbReference type="Proteomes" id="UP000821866"/>
    </source>
</evidence>
<dbReference type="EMBL" id="JABSTU010000003">
    <property type="protein sequence ID" value="KAH8035439.1"/>
    <property type="molecule type" value="Genomic_DNA"/>
</dbReference>
<evidence type="ECO:0000256" key="1">
    <source>
        <dbReference type="SAM" id="MobiDB-lite"/>
    </source>
</evidence>
<keyword evidence="4" id="KW-1185">Reference proteome</keyword>
<dbReference type="PROSITE" id="PS50096">
    <property type="entry name" value="IQ"/>
    <property type="match status" value="1"/>
</dbReference>
<dbReference type="VEuPathDB" id="VectorBase:LOC119162087"/>
<reference evidence="3" key="2">
    <citation type="submission" date="2021-09" db="EMBL/GenBank/DDBJ databases">
        <authorList>
            <person name="Jia N."/>
            <person name="Wang J."/>
            <person name="Shi W."/>
            <person name="Du L."/>
            <person name="Sun Y."/>
            <person name="Zhan W."/>
            <person name="Jiang J."/>
            <person name="Wang Q."/>
            <person name="Zhang B."/>
            <person name="Ji P."/>
            <person name="Sakyi L.B."/>
            <person name="Cui X."/>
            <person name="Yuan T."/>
            <person name="Jiang B."/>
            <person name="Yang W."/>
            <person name="Lam T.T.-Y."/>
            <person name="Chang Q."/>
            <person name="Ding S."/>
            <person name="Wang X."/>
            <person name="Zhu J."/>
            <person name="Ruan X."/>
            <person name="Zhao L."/>
            <person name="Wei J."/>
            <person name="Que T."/>
            <person name="Du C."/>
            <person name="Cheng J."/>
            <person name="Dai P."/>
            <person name="Han X."/>
            <person name="Huang E."/>
            <person name="Gao Y."/>
            <person name="Liu J."/>
            <person name="Shao H."/>
            <person name="Ye R."/>
            <person name="Li L."/>
            <person name="Wei W."/>
            <person name="Wang X."/>
            <person name="Wang C."/>
            <person name="Huo Q."/>
            <person name="Li W."/>
            <person name="Guo W."/>
            <person name="Chen H."/>
            <person name="Chen S."/>
            <person name="Zhou L."/>
            <person name="Zhou L."/>
            <person name="Ni X."/>
            <person name="Tian J."/>
            <person name="Zhou Y."/>
            <person name="Sheng Y."/>
            <person name="Liu T."/>
            <person name="Pan Y."/>
            <person name="Xia L."/>
            <person name="Li J."/>
            <person name="Zhao F."/>
            <person name="Cao W."/>
        </authorList>
    </citation>
    <scope>NUCLEOTIDE SEQUENCE</scope>
    <source>
        <strain evidence="3">Rmic-2018</strain>
        <tissue evidence="3">Larvae</tissue>
    </source>
</reference>
<sequence length="446" mass="49457">MYSFEGEYRKRPQQSLGGASKKVGLDDLLRKSALRRQNREESRRQEEAALKIKAYGRGFLSRRRLARELRQKFDTTSRVSSDLGPLLSSIPLFYDVQVDTERLAWLSHQVLLRKDEVAGQADDPVWRLRIRRLLALNVVRVARVVLRGILGGSLNPSPGISLPAEARLSNGNCAASPGGTGLNRGISTAPSGAACRRRSELPSCVHGCSFCGSIWHAGATCLSTCANSWNHGYQIQAQRKKACLSTTTDSLCHPEVPFTCRIVLHLLEKVEQATPGSGYHLYTDKFYTSPMLAEELLSHSILLTGTVMTNRKQMPQQLKKKMKKGEVTAYRRGKSYMALAWRDKRQVTMLSSAHNASTKEVPRKIAGGKTLTLKKPVVVRVVLPELATRWPYPGEPLLRAVLSLEPSPWLFQALLRLSSPAEPLFIAAAAHLSPCLTHKTLFEGRG</sequence>
<gene>
    <name evidence="3" type="ORF">HPB51_005401</name>
</gene>
<dbReference type="AlphaFoldDB" id="A0A9J6EMH8"/>
<reference evidence="3" key="1">
    <citation type="journal article" date="2020" name="Cell">
        <title>Large-Scale Comparative Analyses of Tick Genomes Elucidate Their Genetic Diversity and Vector Capacities.</title>
        <authorList>
            <consortium name="Tick Genome and Microbiome Consortium (TIGMIC)"/>
            <person name="Jia N."/>
            <person name="Wang J."/>
            <person name="Shi W."/>
            <person name="Du L."/>
            <person name="Sun Y."/>
            <person name="Zhan W."/>
            <person name="Jiang J.F."/>
            <person name="Wang Q."/>
            <person name="Zhang B."/>
            <person name="Ji P."/>
            <person name="Bell-Sakyi L."/>
            <person name="Cui X.M."/>
            <person name="Yuan T.T."/>
            <person name="Jiang B.G."/>
            <person name="Yang W.F."/>
            <person name="Lam T.T."/>
            <person name="Chang Q.C."/>
            <person name="Ding S.J."/>
            <person name="Wang X.J."/>
            <person name="Zhu J.G."/>
            <person name="Ruan X.D."/>
            <person name="Zhao L."/>
            <person name="Wei J.T."/>
            <person name="Ye R.Z."/>
            <person name="Que T.C."/>
            <person name="Du C.H."/>
            <person name="Zhou Y.H."/>
            <person name="Cheng J.X."/>
            <person name="Dai P.F."/>
            <person name="Guo W.B."/>
            <person name="Han X.H."/>
            <person name="Huang E.J."/>
            <person name="Li L.F."/>
            <person name="Wei W."/>
            <person name="Gao Y.C."/>
            <person name="Liu J.Z."/>
            <person name="Shao H.Z."/>
            <person name="Wang X."/>
            <person name="Wang C.C."/>
            <person name="Yang T.C."/>
            <person name="Huo Q.B."/>
            <person name="Li W."/>
            <person name="Chen H.Y."/>
            <person name="Chen S.E."/>
            <person name="Zhou L.G."/>
            <person name="Ni X.B."/>
            <person name="Tian J.H."/>
            <person name="Sheng Y."/>
            <person name="Liu T."/>
            <person name="Pan Y.S."/>
            <person name="Xia L.Y."/>
            <person name="Li J."/>
            <person name="Zhao F."/>
            <person name="Cao W.C."/>
        </authorList>
    </citation>
    <scope>NUCLEOTIDE SEQUENCE</scope>
    <source>
        <strain evidence="3">Rmic-2018</strain>
    </source>
</reference>
<dbReference type="VEuPathDB" id="VectorBase:LOC119181651"/>
<feature type="domain" description="PiggyBac transposable element-derived protein" evidence="2">
    <location>
        <begin position="255"/>
        <end position="376"/>
    </location>
</feature>